<dbReference type="InterPro" id="IPR009030">
    <property type="entry name" value="Growth_fac_rcpt_cys_sf"/>
</dbReference>
<keyword evidence="1" id="KW-1133">Transmembrane helix</keyword>
<dbReference type="PANTHER" id="PTHR23275">
    <property type="entry name" value="CABRIOLET.-RELATED"/>
    <property type="match status" value="1"/>
</dbReference>
<dbReference type="VEuPathDB" id="GiardiaDB:GLP15_3330"/>
<keyword evidence="2" id="KW-0732">Signal</keyword>
<keyword evidence="1" id="KW-0812">Transmembrane</keyword>
<dbReference type="OMA" id="PRESCID"/>
<dbReference type="SMART" id="SM00181">
    <property type="entry name" value="EGF"/>
    <property type="match status" value="6"/>
</dbReference>
<accession>E1F9D3</accession>
<reference evidence="4 5" key="1">
    <citation type="journal article" date="2010" name="BMC Genomics">
        <title>Genome analysis and comparative genomics of a Giardia intestinalis assemblage E isolate.</title>
        <authorList>
            <person name="Jerlstrom-Hultqvist J."/>
            <person name="Franzen O."/>
            <person name="Ankarklev J."/>
            <person name="Xu F."/>
            <person name="Nohynkova E."/>
            <person name="Andersson J.O."/>
            <person name="Svard S.G."/>
            <person name="Andersson B."/>
        </authorList>
    </citation>
    <scope>NUCLEOTIDE SEQUENCE [LARGE SCALE GENOMIC DNA]</scope>
    <source>
        <strain evidence="4 5">P15</strain>
    </source>
</reference>
<dbReference type="OrthoDB" id="300641at2759"/>
<organism evidence="4 5">
    <name type="scientific">Giardia intestinalis (strain P15)</name>
    <name type="common">Giardia lamblia</name>
    <dbReference type="NCBI Taxonomy" id="658858"/>
    <lineage>
        <taxon>Eukaryota</taxon>
        <taxon>Metamonada</taxon>
        <taxon>Diplomonadida</taxon>
        <taxon>Hexamitidae</taxon>
        <taxon>Giardiinae</taxon>
        <taxon>Giardia</taxon>
    </lineage>
</organism>
<feature type="domain" description="EGF-like" evidence="3">
    <location>
        <begin position="403"/>
        <end position="443"/>
    </location>
</feature>
<dbReference type="InterPro" id="IPR006212">
    <property type="entry name" value="Furin_repeat"/>
</dbReference>
<dbReference type="AlphaFoldDB" id="E1F9D3"/>
<feature type="domain" description="EGF-like" evidence="3">
    <location>
        <begin position="588"/>
        <end position="625"/>
    </location>
</feature>
<dbReference type="SMART" id="SM00261">
    <property type="entry name" value="FU"/>
    <property type="match status" value="4"/>
</dbReference>
<evidence type="ECO:0000256" key="2">
    <source>
        <dbReference type="SAM" id="SignalP"/>
    </source>
</evidence>
<comment type="caution">
    <text evidence="4">The sequence shown here is derived from an EMBL/GenBank/DDBJ whole genome shotgun (WGS) entry which is preliminary data.</text>
</comment>
<dbReference type="InterPro" id="IPR000742">
    <property type="entry name" value="EGF"/>
</dbReference>
<protein>
    <submittedName>
        <fullName evidence="4">High cysteine membrane protein Group 4</fullName>
    </submittedName>
</protein>
<proteinExistence type="predicted"/>
<keyword evidence="1" id="KW-0472">Membrane</keyword>
<gene>
    <name evidence="4" type="ORF">GLP15_3330</name>
</gene>
<name>E1F9D3_GIAIA</name>
<feature type="signal peptide" evidence="2">
    <location>
        <begin position="1"/>
        <end position="24"/>
    </location>
</feature>
<evidence type="ECO:0000313" key="5">
    <source>
        <dbReference type="Proteomes" id="UP000008974"/>
    </source>
</evidence>
<dbReference type="PANTHER" id="PTHR23275:SF100">
    <property type="entry name" value="EGF-LIKE DOMAIN-CONTAINING PROTEIN"/>
    <property type="match status" value="1"/>
</dbReference>
<feature type="domain" description="EGF-like" evidence="3">
    <location>
        <begin position="444"/>
        <end position="482"/>
    </location>
</feature>
<evidence type="ECO:0000256" key="1">
    <source>
        <dbReference type="SAM" id="Phobius"/>
    </source>
</evidence>
<feature type="domain" description="EGF-like" evidence="3">
    <location>
        <begin position="660"/>
        <end position="710"/>
    </location>
</feature>
<feature type="domain" description="EGF-like" evidence="3">
    <location>
        <begin position="36"/>
        <end position="73"/>
    </location>
</feature>
<dbReference type="EMBL" id="ACVC01000476">
    <property type="protein sequence ID" value="EFO60973.1"/>
    <property type="molecule type" value="Genomic_DNA"/>
</dbReference>
<dbReference type="SUPFAM" id="SSF57184">
    <property type="entry name" value="Growth factor receptor domain"/>
    <property type="match status" value="2"/>
</dbReference>
<dbReference type="InterPro" id="IPR005127">
    <property type="entry name" value="Giardia_VSP"/>
</dbReference>
<evidence type="ECO:0000259" key="3">
    <source>
        <dbReference type="SMART" id="SM00181"/>
    </source>
</evidence>
<sequence>MLHLIKKLMLGFLSILLLVSFCKDSRDTYYNGFGVACNDTQTNCAKDRCLSIGLWTPCTQCVPGYVPINGTCQKYPRDSSPPCTPDDPVSPTRCVVCKQEANTFLFYGSCYTIATTQDKDLGDFLCSRASGGVCAECYGDKHERYVFTNPDQTAAEKCILCSDTVGFNGYKGVSGCLDCLPPITEKVGTALCARCSYTNEDKHYYPIDYKCQASGPHGCINGYCTSCYKTHLFYKFGCYSRRSSTGLAICAEANQYELDNVTICRECANSSYAPEDGKCTLVKNGISPSDSFSECKKDDTRGLCTGCSNSEDYFLFYGGCYNKRRAPGSKLCSTVVSGACTEWKMQFDFIFNKSDNSGGYLCGDTTNGGISGCATCSYANNAVTCKRCSAGYLGVDGRFCGESCSGSTQGTCSEVVEGSSSVKILSCRCVCKPTFYNNSGTCASCTNSCAVCKDSTSTGCQQCSPGKILNFSIASSESADCINQCVVGSECAECGLAIDGSRYCTRCKDSSMYPFNGVCILDAKKDAYCTAKANGVCTACSEAAFLMNGGCYTTSHYPGDTICNTKSGGKCTASREGYGISADGKLQPCAPECLECAAPGPGRCTRCPSGRLLRRASAAATGSCIEPGACADGYYADGDACLPCVVPGCRACGRTSFCTECAGELFVGLDGKACLRECSGDRVVGEVSGGTRRCWCERGFVPALDRSGCVPAAECPPGMPWCASCDGSGACLSCAAPGHNIQVDQRTCAEGCGDRASPNQGVCMCEVDAVLTRGACVSAREVARKRVAAIAGGTMAGVVVVGGLVGFLCWWFICRSKRIGASPSTTALVRSKSV</sequence>
<dbReference type="Gene3D" id="2.10.220.10">
    <property type="entry name" value="Hormone Receptor, Insulin-like Growth Factor Receptor 1, Chain A, domain 2"/>
    <property type="match status" value="1"/>
</dbReference>
<evidence type="ECO:0000313" key="4">
    <source>
        <dbReference type="EMBL" id="EFO60973.1"/>
    </source>
</evidence>
<feature type="transmembrane region" description="Helical" evidence="1">
    <location>
        <begin position="787"/>
        <end position="813"/>
    </location>
</feature>
<feature type="chain" id="PRO_5003145335" evidence="2">
    <location>
        <begin position="25"/>
        <end position="834"/>
    </location>
</feature>
<feature type="domain" description="EGF-like" evidence="3">
    <location>
        <begin position="361"/>
        <end position="401"/>
    </location>
</feature>
<dbReference type="Pfam" id="PF03302">
    <property type="entry name" value="VSP"/>
    <property type="match status" value="2"/>
</dbReference>
<dbReference type="InterPro" id="IPR052798">
    <property type="entry name" value="Giardia_VSA"/>
</dbReference>
<dbReference type="Proteomes" id="UP000008974">
    <property type="component" value="Unassembled WGS sequence"/>
</dbReference>